<sequence>MKAGTYLLGIFALATAVTACAPTAPSSNDIAKKETKAEEPGLKIDYEKYQLDNGLTVILHEDKSDPIVSLATVVHVGSNREKPGRTGFAHFFEHMAFNDSENVPKGANRKMIPELGGSRNGGTWSDGTIYYEVVPKDAFDKLLWIDSDRLGFMINTVTEPTLEREKQVVKNEKRQRVDNRPYGHTDHVIRKALYPEGHPYSWTVIGDLEDLQAATLDDVKGFYNEFYTPSNVTLVIAGDIDIEETKEKVAYWFGEIDAGKSVDPIEPMPVSLDSDITLVHEDNFARLPEIRITLPTVEQYHPDAYALDMLGELLAGSKDTPLYELLVTEKQVAPNVSAYHSAQEVAGTFTLRVRANSGQPLDEVHALIEQGLETFKNKGVTDTQLTRIRAKTETAFYEQFESILNKSLQLGIYNEYAQSPDFYNTEIAQINSVTTEDIMRVFKQYVFNKPAVITNFVPKGEAELAMDNAIKANVVEEQIIEGAEKEFNESDSVVFKRTETKNDRSEPALTELPAINVPDVWQHTTDLGIHAYGIEDTELPLVNFSMRFPGGQLLDASGKEGTSALLADMLFEGTEKRTAAEFEQALGLLGASLSVNASKYDITLRGSVLAKNYRETMALVSEMLTMPAFKQADFDRIKQAQLTNIKQSLSNPSRTAFNVFSTKLYGDDHPLGIATGGTLTSVDNITLKDVENYYAKNIKPRGSQYHSVGAVDKESVVAALSSFRDWSGATASLPKLKPATTSEDSRVFFIDIPDAKQSVIYMGKLLPNAQNDDIYPIEYANTSLGGGISGRLAQTLRIEKGYTYGAYSYVRGGPYNSAFIASSQVRSNVTKESLEEFKRLVGDYKDTFNEEDLSVMQNMVIKGNARAFETLGSKLRMLEDISEYARPVNYVKKQQEYALNANLSEVHRVIDTYIQEPEMIYVVAGDGATQREKVKAFSKALNANFVELDIHGNTL</sequence>
<evidence type="ECO:0000256" key="2">
    <source>
        <dbReference type="SAM" id="SignalP"/>
    </source>
</evidence>
<evidence type="ECO:0000259" key="3">
    <source>
        <dbReference type="Pfam" id="PF00675"/>
    </source>
</evidence>
<dbReference type="PANTHER" id="PTHR11851:SF49">
    <property type="entry name" value="MITOCHONDRIAL-PROCESSING PEPTIDASE SUBUNIT ALPHA"/>
    <property type="match status" value="1"/>
</dbReference>
<dbReference type="SUPFAM" id="SSF63411">
    <property type="entry name" value="LuxS/MPP-like metallohydrolase"/>
    <property type="match status" value="4"/>
</dbReference>
<dbReference type="InterPro" id="IPR050361">
    <property type="entry name" value="MPP/UQCRC_Complex"/>
</dbReference>
<keyword evidence="2" id="KW-0732">Signal</keyword>
<evidence type="ECO:0000256" key="1">
    <source>
        <dbReference type="ARBA" id="ARBA00007261"/>
    </source>
</evidence>
<dbReference type="InterPro" id="IPR011249">
    <property type="entry name" value="Metalloenz_LuxS/M16"/>
</dbReference>
<dbReference type="Pfam" id="PF05193">
    <property type="entry name" value="Peptidase_M16_C"/>
    <property type="match status" value="2"/>
</dbReference>
<name>A0A6L9MVB4_9ALTE</name>
<feature type="domain" description="Peptidase M16 N-terminal" evidence="3">
    <location>
        <begin position="543"/>
        <end position="666"/>
    </location>
</feature>
<comment type="similarity">
    <text evidence="1">Belongs to the peptidase M16 family.</text>
</comment>
<feature type="domain" description="Peptidase M16 C-terminal" evidence="4">
    <location>
        <begin position="214"/>
        <end position="390"/>
    </location>
</feature>
<feature type="domain" description="Peptidase M16 N-terminal" evidence="3">
    <location>
        <begin position="57"/>
        <end position="181"/>
    </location>
</feature>
<feature type="signal peptide" evidence="2">
    <location>
        <begin position="1"/>
        <end position="21"/>
    </location>
</feature>
<keyword evidence="6" id="KW-1185">Reference proteome</keyword>
<dbReference type="RefSeq" id="WP_163111701.1">
    <property type="nucleotide sequence ID" value="NZ_JAAAWP010000005.1"/>
</dbReference>
<protein>
    <submittedName>
        <fullName evidence="5">Insulinase family protein</fullName>
    </submittedName>
</protein>
<evidence type="ECO:0000313" key="5">
    <source>
        <dbReference type="EMBL" id="NDW21751.1"/>
    </source>
</evidence>
<evidence type="ECO:0000259" key="4">
    <source>
        <dbReference type="Pfam" id="PF05193"/>
    </source>
</evidence>
<dbReference type="EMBL" id="JAAAWP010000005">
    <property type="protein sequence ID" value="NDW21751.1"/>
    <property type="molecule type" value="Genomic_DNA"/>
</dbReference>
<feature type="domain" description="Peptidase M16 C-terminal" evidence="4">
    <location>
        <begin position="684"/>
        <end position="858"/>
    </location>
</feature>
<accession>A0A6L9MVB4</accession>
<dbReference type="PANTHER" id="PTHR11851">
    <property type="entry name" value="METALLOPROTEASE"/>
    <property type="match status" value="1"/>
</dbReference>
<dbReference type="Gene3D" id="3.30.830.10">
    <property type="entry name" value="Metalloenzyme, LuxS/M16 peptidase-like"/>
    <property type="match status" value="4"/>
</dbReference>
<organism evidence="5 6">
    <name type="scientific">Alteromonas hispanica</name>
    <dbReference type="NCBI Taxonomy" id="315421"/>
    <lineage>
        <taxon>Bacteria</taxon>
        <taxon>Pseudomonadati</taxon>
        <taxon>Pseudomonadota</taxon>
        <taxon>Gammaproteobacteria</taxon>
        <taxon>Alteromonadales</taxon>
        <taxon>Alteromonadaceae</taxon>
        <taxon>Alteromonas/Salinimonas group</taxon>
        <taxon>Alteromonas</taxon>
    </lineage>
</organism>
<dbReference type="AlphaFoldDB" id="A0A6L9MVB4"/>
<dbReference type="Proteomes" id="UP000478837">
    <property type="component" value="Unassembled WGS sequence"/>
</dbReference>
<dbReference type="Pfam" id="PF00675">
    <property type="entry name" value="Peptidase_M16"/>
    <property type="match status" value="2"/>
</dbReference>
<dbReference type="InterPro" id="IPR007863">
    <property type="entry name" value="Peptidase_M16_C"/>
</dbReference>
<dbReference type="InterPro" id="IPR011765">
    <property type="entry name" value="Pept_M16_N"/>
</dbReference>
<dbReference type="GO" id="GO:0046872">
    <property type="term" value="F:metal ion binding"/>
    <property type="evidence" value="ECO:0007669"/>
    <property type="project" value="InterPro"/>
</dbReference>
<evidence type="ECO:0000313" key="6">
    <source>
        <dbReference type="Proteomes" id="UP000478837"/>
    </source>
</evidence>
<reference evidence="5 6" key="1">
    <citation type="submission" date="2020-01" db="EMBL/GenBank/DDBJ databases">
        <title>Genomes of bacteria type strains.</title>
        <authorList>
            <person name="Chen J."/>
            <person name="Zhu S."/>
            <person name="Yang J."/>
        </authorList>
    </citation>
    <scope>NUCLEOTIDE SEQUENCE [LARGE SCALE GENOMIC DNA]</scope>
    <source>
        <strain evidence="5 6">LMG 22958</strain>
    </source>
</reference>
<comment type="caution">
    <text evidence="5">The sequence shown here is derived from an EMBL/GenBank/DDBJ whole genome shotgun (WGS) entry which is preliminary data.</text>
</comment>
<feature type="chain" id="PRO_5026648806" evidence="2">
    <location>
        <begin position="22"/>
        <end position="955"/>
    </location>
</feature>
<proteinExistence type="inferred from homology"/>
<dbReference type="PROSITE" id="PS51257">
    <property type="entry name" value="PROKAR_LIPOPROTEIN"/>
    <property type="match status" value="1"/>
</dbReference>
<gene>
    <name evidence="5" type="ORF">GTW09_09495</name>
</gene>